<dbReference type="RefSeq" id="WP_121278054.1">
    <property type="nucleotide sequence ID" value="NZ_RBZV01000004.1"/>
</dbReference>
<dbReference type="AlphaFoldDB" id="A0A494XKY8"/>
<dbReference type="Proteomes" id="UP000280434">
    <property type="component" value="Unassembled WGS sequence"/>
</dbReference>
<dbReference type="OrthoDB" id="5298444at2"/>
<organism evidence="2 3">
    <name type="scientific">Trinickia fusca</name>
    <dbReference type="NCBI Taxonomy" id="2419777"/>
    <lineage>
        <taxon>Bacteria</taxon>
        <taxon>Pseudomonadati</taxon>
        <taxon>Pseudomonadota</taxon>
        <taxon>Betaproteobacteria</taxon>
        <taxon>Burkholderiales</taxon>
        <taxon>Burkholderiaceae</taxon>
        <taxon>Trinickia</taxon>
    </lineage>
</organism>
<dbReference type="Gene3D" id="1.10.260.40">
    <property type="entry name" value="lambda repressor-like DNA-binding domains"/>
    <property type="match status" value="1"/>
</dbReference>
<feature type="domain" description="HTH cro/C1-type" evidence="1">
    <location>
        <begin position="11"/>
        <end position="64"/>
    </location>
</feature>
<dbReference type="EMBL" id="RBZV01000004">
    <property type="protein sequence ID" value="RKP48203.1"/>
    <property type="molecule type" value="Genomic_DNA"/>
</dbReference>
<dbReference type="GO" id="GO:0003677">
    <property type="term" value="F:DNA binding"/>
    <property type="evidence" value="ECO:0007669"/>
    <property type="project" value="InterPro"/>
</dbReference>
<evidence type="ECO:0000313" key="3">
    <source>
        <dbReference type="Proteomes" id="UP000280434"/>
    </source>
</evidence>
<dbReference type="InterPro" id="IPR001387">
    <property type="entry name" value="Cro/C1-type_HTH"/>
</dbReference>
<evidence type="ECO:0000259" key="1">
    <source>
        <dbReference type="PROSITE" id="PS50943"/>
    </source>
</evidence>
<proteinExistence type="predicted"/>
<dbReference type="CDD" id="cd00093">
    <property type="entry name" value="HTH_XRE"/>
    <property type="match status" value="1"/>
</dbReference>
<dbReference type="SUPFAM" id="SSF47413">
    <property type="entry name" value="lambda repressor-like DNA-binding domains"/>
    <property type="match status" value="1"/>
</dbReference>
<dbReference type="Pfam" id="PF13744">
    <property type="entry name" value="HTH_37"/>
    <property type="match status" value="1"/>
</dbReference>
<dbReference type="InterPro" id="IPR010982">
    <property type="entry name" value="Lambda_DNA-bd_dom_sf"/>
</dbReference>
<evidence type="ECO:0000313" key="2">
    <source>
        <dbReference type="EMBL" id="RKP48203.1"/>
    </source>
</evidence>
<dbReference type="SMART" id="SM00530">
    <property type="entry name" value="HTH_XRE"/>
    <property type="match status" value="1"/>
</dbReference>
<name>A0A494XKY8_9BURK</name>
<protein>
    <submittedName>
        <fullName evidence="2">Helix-turn-helix domain-containing protein</fullName>
    </submittedName>
</protein>
<keyword evidence="3" id="KW-1185">Reference proteome</keyword>
<comment type="caution">
    <text evidence="2">The sequence shown here is derived from an EMBL/GenBank/DDBJ whole genome shotgun (WGS) entry which is preliminary data.</text>
</comment>
<dbReference type="InterPro" id="IPR039554">
    <property type="entry name" value="HigA2-like_HTH"/>
</dbReference>
<dbReference type="PROSITE" id="PS50943">
    <property type="entry name" value="HTH_CROC1"/>
    <property type="match status" value="1"/>
</dbReference>
<sequence>MNEVAQLIATIKRHLKAQGLTYREVANALELSEASIKRLFASERFTVDRLVQLSTLLGFTLAELAQDAAAELPALRTLTIEQETRLVSDRKLLLVAVCALNHWSVAEIVAAYRVTYAECLKRLLVLERMGLIALLPNDRIRLIVMRDFHWLPDGPIRAFFMQEGLGDFLSNSFDEPEQTLEFAHAMLTEPALEQLRLELQKVRARLALLHDESSTAPLAQRRGVGMLLATREWEPAMFAQMRMPALRKGART</sequence>
<gene>
    <name evidence="2" type="ORF">D7S89_12765</name>
</gene>
<accession>A0A494XKY8</accession>
<reference evidence="2 3" key="1">
    <citation type="submission" date="2018-10" db="EMBL/GenBank/DDBJ databases">
        <title>Paraburkholderia sp. 7MK8-2, isolated from soil.</title>
        <authorList>
            <person name="Gao Z.-H."/>
            <person name="Qiu L.-H."/>
        </authorList>
    </citation>
    <scope>NUCLEOTIDE SEQUENCE [LARGE SCALE GENOMIC DNA]</scope>
    <source>
        <strain evidence="2 3">7MK8-2</strain>
    </source>
</reference>